<reference evidence="1" key="1">
    <citation type="journal article" date="2014" name="Int. J. Syst. Evol. Microbiol.">
        <title>Complete genome sequence of Corynebacterium casei LMG S-19264T (=DSM 44701T), isolated from a smear-ripened cheese.</title>
        <authorList>
            <consortium name="US DOE Joint Genome Institute (JGI-PGF)"/>
            <person name="Walter F."/>
            <person name="Albersmeier A."/>
            <person name="Kalinowski J."/>
            <person name="Ruckert C."/>
        </authorList>
    </citation>
    <scope>NUCLEOTIDE SEQUENCE</scope>
    <source>
        <strain evidence="1">CCM 8711</strain>
    </source>
</reference>
<dbReference type="PANTHER" id="PTHR40630:SF1">
    <property type="entry name" value="DNA-BINDING PROTEIN"/>
    <property type="match status" value="1"/>
</dbReference>
<dbReference type="Proteomes" id="UP000662074">
    <property type="component" value="Unassembled WGS sequence"/>
</dbReference>
<dbReference type="Pfam" id="PF11338">
    <property type="entry name" value="DUF3140"/>
    <property type="match status" value="1"/>
</dbReference>
<comment type="caution">
    <text evidence="1">The sequence shown here is derived from an EMBL/GenBank/DDBJ whole genome shotgun (WGS) entry which is preliminary data.</text>
</comment>
<reference evidence="1" key="2">
    <citation type="submission" date="2020-09" db="EMBL/GenBank/DDBJ databases">
        <authorList>
            <person name="Sun Q."/>
            <person name="Sedlacek I."/>
        </authorList>
    </citation>
    <scope>NUCLEOTIDE SEQUENCE</scope>
    <source>
        <strain evidence="1">CCM 8711</strain>
    </source>
</reference>
<proteinExistence type="predicted"/>
<dbReference type="InterPro" id="IPR021487">
    <property type="entry name" value="DUF3140"/>
</dbReference>
<sequence>MDKHLEDNEKKEIYNDFKELVNMPASAIEKWLKTDESKKVGWDSGDGESVGHKSGEKIISILRKKKDELQEADYKHMQKVVAYIKRHSAQKPSGNVADTNWNYSLKNWGHDYTKK</sequence>
<gene>
    <name evidence="1" type="ORF">GCM10011425_27090</name>
</gene>
<dbReference type="GO" id="GO:0003677">
    <property type="term" value="F:DNA binding"/>
    <property type="evidence" value="ECO:0007669"/>
    <property type="project" value="UniProtKB-KW"/>
</dbReference>
<accession>A0A917JBG5</accession>
<dbReference type="RefSeq" id="WP_188417604.1">
    <property type="nucleotide sequence ID" value="NZ_BMDO01000007.1"/>
</dbReference>
<dbReference type="AlphaFoldDB" id="A0A917JBG5"/>
<evidence type="ECO:0000313" key="2">
    <source>
        <dbReference type="Proteomes" id="UP000662074"/>
    </source>
</evidence>
<organism evidence="1 2">
    <name type="scientific">Mucilaginibacter galii</name>
    <dbReference type="NCBI Taxonomy" id="2005073"/>
    <lineage>
        <taxon>Bacteria</taxon>
        <taxon>Pseudomonadati</taxon>
        <taxon>Bacteroidota</taxon>
        <taxon>Sphingobacteriia</taxon>
        <taxon>Sphingobacteriales</taxon>
        <taxon>Sphingobacteriaceae</taxon>
        <taxon>Mucilaginibacter</taxon>
    </lineage>
</organism>
<name>A0A917JBG5_9SPHI</name>
<keyword evidence="2" id="KW-1185">Reference proteome</keyword>
<protein>
    <submittedName>
        <fullName evidence="1">DNA-binding protein</fullName>
    </submittedName>
</protein>
<dbReference type="PANTHER" id="PTHR40630">
    <property type="entry name" value="POSSIBLE DNA-BINDING PROTEIN"/>
    <property type="match status" value="1"/>
</dbReference>
<evidence type="ECO:0000313" key="1">
    <source>
        <dbReference type="EMBL" id="GGI51497.1"/>
    </source>
</evidence>
<dbReference type="EMBL" id="BMDO01000007">
    <property type="protein sequence ID" value="GGI51497.1"/>
    <property type="molecule type" value="Genomic_DNA"/>
</dbReference>
<keyword evidence="1" id="KW-0238">DNA-binding</keyword>